<dbReference type="EnsemblMetazoa" id="XM_012207067.1">
    <property type="protein sequence ID" value="XP_012062457.1"/>
    <property type="gene ID" value="LOC105625746"/>
</dbReference>
<dbReference type="InterPro" id="IPR029034">
    <property type="entry name" value="Cystine-knot_cytokine"/>
</dbReference>
<dbReference type="EMBL" id="ADTU01003169">
    <property type="status" value="NOT_ANNOTATED_CDS"/>
    <property type="molecule type" value="Genomic_DNA"/>
</dbReference>
<dbReference type="AlphaFoldDB" id="A0A158NY49"/>
<evidence type="ECO:0008006" key="4">
    <source>
        <dbReference type="Google" id="ProtNLM"/>
    </source>
</evidence>
<dbReference type="OrthoDB" id="6381819at2759"/>
<dbReference type="EMBL" id="ADTU01003171">
    <property type="status" value="NOT_ANNOTATED_CDS"/>
    <property type="molecule type" value="Genomic_DNA"/>
</dbReference>
<dbReference type="KEGG" id="acep:105625746"/>
<reference evidence="3" key="1">
    <citation type="journal article" date="2011" name="PLoS Genet.">
        <title>The genome sequence of the leaf-cutter ant Atta cephalotes reveals insights into its obligate symbiotic lifestyle.</title>
        <authorList>
            <person name="Suen G."/>
            <person name="Teiling C."/>
            <person name="Li L."/>
            <person name="Holt C."/>
            <person name="Abouheif E."/>
            <person name="Bornberg-Bauer E."/>
            <person name="Bouffard P."/>
            <person name="Caldera E.J."/>
            <person name="Cash E."/>
            <person name="Cavanaugh A."/>
            <person name="Denas O."/>
            <person name="Elhaik E."/>
            <person name="Fave M.J."/>
            <person name="Gadau J."/>
            <person name="Gibson J.D."/>
            <person name="Graur D."/>
            <person name="Grubbs K.J."/>
            <person name="Hagen D.E."/>
            <person name="Harkins T.T."/>
            <person name="Helmkampf M."/>
            <person name="Hu H."/>
            <person name="Johnson B.R."/>
            <person name="Kim J."/>
            <person name="Marsh S.E."/>
            <person name="Moeller J.A."/>
            <person name="Munoz-Torres M.C."/>
            <person name="Murphy M.C."/>
            <person name="Naughton M.C."/>
            <person name="Nigam S."/>
            <person name="Overson R."/>
            <person name="Rajakumar R."/>
            <person name="Reese J.T."/>
            <person name="Scott J.J."/>
            <person name="Smith C.R."/>
            <person name="Tao S."/>
            <person name="Tsutsui N.D."/>
            <person name="Viljakainen L."/>
            <person name="Wissler L."/>
            <person name="Yandell M.D."/>
            <person name="Zimmer F."/>
            <person name="Taylor J."/>
            <person name="Slater S.C."/>
            <person name="Clifton S.W."/>
            <person name="Warren W.C."/>
            <person name="Elsik C.G."/>
            <person name="Smith C.D."/>
            <person name="Weinstock G.M."/>
            <person name="Gerardo N.M."/>
            <person name="Currie C.R."/>
        </authorList>
    </citation>
    <scope>NUCLEOTIDE SEQUENCE [LARGE SCALE GENOMIC DNA]</scope>
</reference>
<evidence type="ECO:0000256" key="1">
    <source>
        <dbReference type="SAM" id="MobiDB-lite"/>
    </source>
</evidence>
<sequence length="317" mass="37320">MKRFKGPSILDEIADDRQKIDYRRNRPDRFLTVLFTYRYRHTPRTNGTVQARRLVDRDAINEINLSEVEQPATETRSKSRRPAFLGDLRRQVVWLTAVLCPRLTAANNLTLSSSSRRPREEPFRGHISRWAEPLEESTNKRMTYREMQMILRQEGEDGRPVDCCPTIEEMVEPFGGRTREDMYVELYRDGENVQRFFEYSCRLDVVGKPCRFVDRKFSNRSICVQKHSYTYAIIKSPGSKTGTEEHRRHHHRERHHFPAFSGNTVSGSEWTLDYIRVRSGCSCEIMPKPKKKKIAAKTKKTKSKQRQPRDQESDFET</sequence>
<dbReference type="Gene3D" id="2.10.90.10">
    <property type="entry name" value="Cystine-knot cytokines"/>
    <property type="match status" value="1"/>
</dbReference>
<proteinExistence type="predicted"/>
<feature type="compositionally biased region" description="Basic and acidic residues" evidence="1">
    <location>
        <begin position="307"/>
        <end position="317"/>
    </location>
</feature>
<feature type="region of interest" description="Disordered" evidence="1">
    <location>
        <begin position="289"/>
        <end position="317"/>
    </location>
</feature>
<evidence type="ECO:0000313" key="3">
    <source>
        <dbReference type="Proteomes" id="UP000005205"/>
    </source>
</evidence>
<dbReference type="eggNOG" id="ENOG502S56H">
    <property type="taxonomic scope" value="Eukaryota"/>
</dbReference>
<keyword evidence="3" id="KW-1185">Reference proteome</keyword>
<accession>A0A158NY49</accession>
<dbReference type="Proteomes" id="UP000005205">
    <property type="component" value="Unassembled WGS sequence"/>
</dbReference>
<gene>
    <name evidence="2" type="primary">105625746</name>
</gene>
<name>A0A158NY49_ATTCE</name>
<dbReference type="EMBL" id="ADTU01003172">
    <property type="status" value="NOT_ANNOTATED_CDS"/>
    <property type="molecule type" value="Genomic_DNA"/>
</dbReference>
<feature type="compositionally biased region" description="Basic residues" evidence="1">
    <location>
        <begin position="289"/>
        <end position="306"/>
    </location>
</feature>
<protein>
    <recommendedName>
        <fullName evidence="4">Spaetzle domain-containing protein</fullName>
    </recommendedName>
</protein>
<evidence type="ECO:0000313" key="2">
    <source>
        <dbReference type="EnsemblMetazoa" id="XP_012062457.1"/>
    </source>
</evidence>
<reference evidence="2" key="2">
    <citation type="submission" date="2016-04" db="UniProtKB">
        <authorList>
            <consortium name="EnsemblMetazoa"/>
        </authorList>
    </citation>
    <scope>IDENTIFICATION</scope>
</reference>
<organism evidence="2 3">
    <name type="scientific">Atta cephalotes</name>
    <name type="common">Leafcutter ant</name>
    <dbReference type="NCBI Taxonomy" id="12957"/>
    <lineage>
        <taxon>Eukaryota</taxon>
        <taxon>Metazoa</taxon>
        <taxon>Ecdysozoa</taxon>
        <taxon>Arthropoda</taxon>
        <taxon>Hexapoda</taxon>
        <taxon>Insecta</taxon>
        <taxon>Pterygota</taxon>
        <taxon>Neoptera</taxon>
        <taxon>Endopterygota</taxon>
        <taxon>Hymenoptera</taxon>
        <taxon>Apocrita</taxon>
        <taxon>Aculeata</taxon>
        <taxon>Formicoidea</taxon>
        <taxon>Formicidae</taxon>
        <taxon>Myrmicinae</taxon>
        <taxon>Atta</taxon>
    </lineage>
</organism>
<dbReference type="EMBL" id="ADTU01003170">
    <property type="status" value="NOT_ANNOTATED_CDS"/>
    <property type="molecule type" value="Genomic_DNA"/>
</dbReference>
<dbReference type="InParanoid" id="A0A158NY49"/>